<organism evidence="1 2">
    <name type="scientific">Dreissena polymorpha</name>
    <name type="common">Zebra mussel</name>
    <name type="synonym">Mytilus polymorpha</name>
    <dbReference type="NCBI Taxonomy" id="45954"/>
    <lineage>
        <taxon>Eukaryota</taxon>
        <taxon>Metazoa</taxon>
        <taxon>Spiralia</taxon>
        <taxon>Lophotrochozoa</taxon>
        <taxon>Mollusca</taxon>
        <taxon>Bivalvia</taxon>
        <taxon>Autobranchia</taxon>
        <taxon>Heteroconchia</taxon>
        <taxon>Euheterodonta</taxon>
        <taxon>Imparidentia</taxon>
        <taxon>Neoheterodontei</taxon>
        <taxon>Myida</taxon>
        <taxon>Dreissenoidea</taxon>
        <taxon>Dreissenidae</taxon>
        <taxon>Dreissena</taxon>
    </lineage>
</organism>
<dbReference type="Gene3D" id="3.40.50.720">
    <property type="entry name" value="NAD(P)-binding Rossmann-like Domain"/>
    <property type="match status" value="1"/>
</dbReference>
<reference evidence="1" key="2">
    <citation type="submission" date="2020-11" db="EMBL/GenBank/DDBJ databases">
        <authorList>
            <person name="McCartney M.A."/>
            <person name="Auch B."/>
            <person name="Kono T."/>
            <person name="Mallez S."/>
            <person name="Becker A."/>
            <person name="Gohl D.M."/>
            <person name="Silverstein K.A.T."/>
            <person name="Koren S."/>
            <person name="Bechman K.B."/>
            <person name="Herman A."/>
            <person name="Abrahante J.E."/>
            <person name="Garbe J."/>
        </authorList>
    </citation>
    <scope>NUCLEOTIDE SEQUENCE</scope>
    <source>
        <strain evidence="1">Duluth1</strain>
        <tissue evidence="1">Whole animal</tissue>
    </source>
</reference>
<comment type="caution">
    <text evidence="1">The sequence shown here is derived from an EMBL/GenBank/DDBJ whole genome shotgun (WGS) entry which is preliminary data.</text>
</comment>
<evidence type="ECO:0000313" key="2">
    <source>
        <dbReference type="Proteomes" id="UP000828390"/>
    </source>
</evidence>
<gene>
    <name evidence="1" type="ORF">DPMN_177332</name>
</gene>
<name>A0A9D4ED34_DREPO</name>
<reference evidence="1" key="1">
    <citation type="journal article" date="2019" name="bioRxiv">
        <title>The Genome of the Zebra Mussel, Dreissena polymorpha: A Resource for Invasive Species Research.</title>
        <authorList>
            <person name="McCartney M.A."/>
            <person name="Auch B."/>
            <person name="Kono T."/>
            <person name="Mallez S."/>
            <person name="Zhang Y."/>
            <person name="Obille A."/>
            <person name="Becker A."/>
            <person name="Abrahante J.E."/>
            <person name="Garbe J."/>
            <person name="Badalamenti J.P."/>
            <person name="Herman A."/>
            <person name="Mangelson H."/>
            <person name="Liachko I."/>
            <person name="Sullivan S."/>
            <person name="Sone E.D."/>
            <person name="Koren S."/>
            <person name="Silverstein K.A.T."/>
            <person name="Beckman K.B."/>
            <person name="Gohl D.M."/>
        </authorList>
    </citation>
    <scope>NUCLEOTIDE SEQUENCE</scope>
    <source>
        <strain evidence="1">Duluth1</strain>
        <tissue evidence="1">Whole animal</tissue>
    </source>
</reference>
<proteinExistence type="predicted"/>
<dbReference type="EMBL" id="JAIWYP010000009">
    <property type="protein sequence ID" value="KAH3775922.1"/>
    <property type="molecule type" value="Genomic_DNA"/>
</dbReference>
<dbReference type="AlphaFoldDB" id="A0A9D4ED34"/>
<accession>A0A9D4ED34</accession>
<protein>
    <submittedName>
        <fullName evidence="1">Uncharacterized protein</fullName>
    </submittedName>
</protein>
<keyword evidence="2" id="KW-1185">Reference proteome</keyword>
<evidence type="ECO:0000313" key="1">
    <source>
        <dbReference type="EMBL" id="KAH3775922.1"/>
    </source>
</evidence>
<dbReference type="Proteomes" id="UP000828390">
    <property type="component" value="Unassembled WGS sequence"/>
</dbReference>
<sequence length="142" mass="14754">MWPMQINSAISGNLLCDGRINSAISGNLLCDGRINSAISGNLLRDGRINSAISGNLLCDGRINSAISGNLLCDGRVIVPANVIASGAGADGLSTAVCILEELPGRHVTIIADIYMAVTASHCAAGIFRPTTEKTPEKSLEEF</sequence>